<name>A0A4R6IWI1_9BACT</name>
<sequence>MVTPITKGRNFYVAFFTWWLVWTIIHVWVLREYQISFIQSVTDAFTSNFLLASFCLLVVNNMKYYLPRKERYWYILIISLVLSSLYLFLARTILKFWFKEDDVYLSLLRQSFYIRYITGFLMIGCMSMISLLWYTLLEQQENEQRKEEAEKISKDAELLKLRQQLQPHFLFNSLNSISALAGSQPEKARHMIQQLSDFLRGTLKKEEHQQVSLQEEIHHLQLYLDIEKVRFGHRLQTSLLIDEQASKMQIPVLLLQPVVENAIKFGLYDTTDEVLISILAKGERPDMLEIVIQNPFDPSTTITTQGTGFGLASISRRLYLLYARQDLIRTSKTDSLFTTHILIPQYNPEIMHHKM</sequence>
<dbReference type="InterPro" id="IPR050640">
    <property type="entry name" value="Bact_2-comp_sensor_kinase"/>
</dbReference>
<feature type="transmembrane region" description="Helical" evidence="1">
    <location>
        <begin position="37"/>
        <end position="60"/>
    </location>
</feature>
<feature type="transmembrane region" description="Helical" evidence="1">
    <location>
        <begin position="113"/>
        <end position="136"/>
    </location>
</feature>
<keyword evidence="3" id="KW-0418">Kinase</keyword>
<dbReference type="OrthoDB" id="9792992at2"/>
<evidence type="ECO:0000313" key="4">
    <source>
        <dbReference type="Proteomes" id="UP000295741"/>
    </source>
</evidence>
<keyword evidence="4" id="KW-1185">Reference proteome</keyword>
<dbReference type="SUPFAM" id="SSF55874">
    <property type="entry name" value="ATPase domain of HSP90 chaperone/DNA topoisomerase II/histidine kinase"/>
    <property type="match status" value="1"/>
</dbReference>
<keyword evidence="1" id="KW-0812">Transmembrane</keyword>
<evidence type="ECO:0000259" key="2">
    <source>
        <dbReference type="Pfam" id="PF06580"/>
    </source>
</evidence>
<dbReference type="GO" id="GO:0016020">
    <property type="term" value="C:membrane"/>
    <property type="evidence" value="ECO:0007669"/>
    <property type="project" value="InterPro"/>
</dbReference>
<evidence type="ECO:0000256" key="1">
    <source>
        <dbReference type="SAM" id="Phobius"/>
    </source>
</evidence>
<dbReference type="GO" id="GO:0000155">
    <property type="term" value="F:phosphorelay sensor kinase activity"/>
    <property type="evidence" value="ECO:0007669"/>
    <property type="project" value="InterPro"/>
</dbReference>
<evidence type="ECO:0000313" key="3">
    <source>
        <dbReference type="EMBL" id="TDO27069.1"/>
    </source>
</evidence>
<dbReference type="Pfam" id="PF06580">
    <property type="entry name" value="His_kinase"/>
    <property type="match status" value="1"/>
</dbReference>
<comment type="caution">
    <text evidence="3">The sequence shown here is derived from an EMBL/GenBank/DDBJ whole genome shotgun (WGS) entry which is preliminary data.</text>
</comment>
<dbReference type="PANTHER" id="PTHR34220:SF7">
    <property type="entry name" value="SENSOR HISTIDINE KINASE YPDA"/>
    <property type="match status" value="1"/>
</dbReference>
<dbReference type="PANTHER" id="PTHR34220">
    <property type="entry name" value="SENSOR HISTIDINE KINASE YPDA"/>
    <property type="match status" value="1"/>
</dbReference>
<feature type="transmembrane region" description="Helical" evidence="1">
    <location>
        <begin position="12"/>
        <end position="31"/>
    </location>
</feature>
<keyword evidence="1" id="KW-0472">Membrane</keyword>
<gene>
    <name evidence="3" type="ORF">BC659_2387</name>
</gene>
<keyword evidence="1" id="KW-1133">Transmembrane helix</keyword>
<feature type="domain" description="Signal transduction histidine kinase internal region" evidence="2">
    <location>
        <begin position="156"/>
        <end position="235"/>
    </location>
</feature>
<proteinExistence type="predicted"/>
<keyword evidence="3" id="KW-0808">Transferase</keyword>
<protein>
    <submittedName>
        <fullName evidence="3">Histidine kinase</fullName>
    </submittedName>
</protein>
<accession>A0A4R6IWI1</accession>
<dbReference type="RefSeq" id="WP_133474935.1">
    <property type="nucleotide sequence ID" value="NZ_SNWP01000011.1"/>
</dbReference>
<dbReference type="AlphaFoldDB" id="A0A4R6IWI1"/>
<dbReference type="InterPro" id="IPR036890">
    <property type="entry name" value="HATPase_C_sf"/>
</dbReference>
<dbReference type="Gene3D" id="3.30.565.10">
    <property type="entry name" value="Histidine kinase-like ATPase, C-terminal domain"/>
    <property type="match status" value="1"/>
</dbReference>
<dbReference type="EMBL" id="SNWP01000011">
    <property type="protein sequence ID" value="TDO27069.1"/>
    <property type="molecule type" value="Genomic_DNA"/>
</dbReference>
<dbReference type="InterPro" id="IPR010559">
    <property type="entry name" value="Sig_transdc_His_kin_internal"/>
</dbReference>
<organism evidence="3 4">
    <name type="scientific">Sediminibacterium goheungense</name>
    <dbReference type="NCBI Taxonomy" id="1086393"/>
    <lineage>
        <taxon>Bacteria</taxon>
        <taxon>Pseudomonadati</taxon>
        <taxon>Bacteroidota</taxon>
        <taxon>Chitinophagia</taxon>
        <taxon>Chitinophagales</taxon>
        <taxon>Chitinophagaceae</taxon>
        <taxon>Sediminibacterium</taxon>
    </lineage>
</organism>
<feature type="transmembrane region" description="Helical" evidence="1">
    <location>
        <begin position="72"/>
        <end position="93"/>
    </location>
</feature>
<reference evidence="3 4" key="1">
    <citation type="submission" date="2019-03" db="EMBL/GenBank/DDBJ databases">
        <title>Genomic Encyclopedia of Archaeal and Bacterial Type Strains, Phase II (KMG-II): from individual species to whole genera.</title>
        <authorList>
            <person name="Goeker M."/>
        </authorList>
    </citation>
    <scope>NUCLEOTIDE SEQUENCE [LARGE SCALE GENOMIC DNA]</scope>
    <source>
        <strain evidence="3 4">DSM 28323</strain>
    </source>
</reference>
<dbReference type="Proteomes" id="UP000295741">
    <property type="component" value="Unassembled WGS sequence"/>
</dbReference>